<reference evidence="1 2" key="1">
    <citation type="submission" date="2014-01" db="EMBL/GenBank/DDBJ databases">
        <title>Plasmidome dynamics in the species complex Clostridium novyi sensu lato converts strains of independent lineages into distinctly different pathogens.</title>
        <authorList>
            <person name="Skarin H."/>
            <person name="Segerman B."/>
        </authorList>
    </citation>
    <scope>NUCLEOTIDE SEQUENCE [LARGE SCALE GENOMIC DNA]</scope>
    <source>
        <strain evidence="1 2">DC5</strain>
    </source>
</reference>
<name>A0A0A0IHY7_CLOBO</name>
<accession>A0A0A0IHY7</accession>
<dbReference type="EMBL" id="JDRY01000023">
    <property type="protein sequence ID" value="KGN00189.1"/>
    <property type="molecule type" value="Genomic_DNA"/>
</dbReference>
<sequence length="313" mass="33511">MNTSCNLEQKILYIARCQYNFFLNKPNVVGVGLGIKLKNGIDTGQNCIKVFVTQKLPSDVLPPNALIPSYFQGILTDVEAVGSTDLYFPKNNSISSMTNPFIKKFRPTPGGYAISAVSSEAYGSLGCIVKDDSGKHYLLSSAHVLTVDYTIPLGTEIIQPPYSYHGHSPSDTLGTLYKYIPISFSGTNLADAAIALIHDTGQVSNKVALIGNIKGIGLATLRLSVKKTGCSTGLTKDSVKSVGVTRQFTYKGRHVLFKNLILTGLMTEYGDSGSILFDTSNKAIGIVFGGDLSNSIFNPISAALDLLGVQLIL</sequence>
<dbReference type="SUPFAM" id="SSF50494">
    <property type="entry name" value="Trypsin-like serine proteases"/>
    <property type="match status" value="1"/>
</dbReference>
<evidence type="ECO:0000313" key="1">
    <source>
        <dbReference type="EMBL" id="KGN00189.1"/>
    </source>
</evidence>
<dbReference type="InterPro" id="IPR009003">
    <property type="entry name" value="Peptidase_S1_PA"/>
</dbReference>
<proteinExistence type="predicted"/>
<evidence type="ECO:0008006" key="3">
    <source>
        <dbReference type="Google" id="ProtNLM"/>
    </source>
</evidence>
<protein>
    <recommendedName>
        <fullName evidence="3">Peptidase S1 domain-containing protein</fullName>
    </recommendedName>
</protein>
<evidence type="ECO:0000313" key="2">
    <source>
        <dbReference type="Proteomes" id="UP000030014"/>
    </source>
</evidence>
<dbReference type="AlphaFoldDB" id="A0A0A0IHY7"/>
<dbReference type="Gene3D" id="2.40.10.10">
    <property type="entry name" value="Trypsin-like serine proteases"/>
    <property type="match status" value="2"/>
</dbReference>
<dbReference type="Proteomes" id="UP000030014">
    <property type="component" value="Unassembled WGS sequence"/>
</dbReference>
<dbReference type="RefSeq" id="WP_039256928.1">
    <property type="nucleotide sequence ID" value="NZ_JDRY01000023.1"/>
</dbReference>
<comment type="caution">
    <text evidence="1">The sequence shown here is derived from an EMBL/GenBank/DDBJ whole genome shotgun (WGS) entry which is preliminary data.</text>
</comment>
<organism evidence="1 2">
    <name type="scientific">Clostridium botulinum C/D str. DC5</name>
    <dbReference type="NCBI Taxonomy" id="1443128"/>
    <lineage>
        <taxon>Bacteria</taxon>
        <taxon>Bacillati</taxon>
        <taxon>Bacillota</taxon>
        <taxon>Clostridia</taxon>
        <taxon>Eubacteriales</taxon>
        <taxon>Clostridiaceae</taxon>
        <taxon>Clostridium</taxon>
    </lineage>
</organism>
<gene>
    <name evidence="1" type="ORF">Z955_04120</name>
</gene>
<dbReference type="InterPro" id="IPR043504">
    <property type="entry name" value="Peptidase_S1_PA_chymotrypsin"/>
</dbReference>